<sequence length="63" mass="7092">MKTLLRNNTNNDMVMVFLIDANVDCVFSINNLLANFISAKVTYGLNKILTPNKIMISVVMRNS</sequence>
<dbReference type="EMBL" id="BMEC01000005">
    <property type="protein sequence ID" value="GGC32765.1"/>
    <property type="molecule type" value="Genomic_DNA"/>
</dbReference>
<dbReference type="Proteomes" id="UP000636010">
    <property type="component" value="Unassembled WGS sequence"/>
</dbReference>
<comment type="caution">
    <text evidence="2">The sequence shown here is derived from an EMBL/GenBank/DDBJ whole genome shotgun (WGS) entry which is preliminary data.</text>
</comment>
<name>A0A2T4DMN1_9BACT</name>
<dbReference type="Proteomes" id="UP000240608">
    <property type="component" value="Unassembled WGS sequence"/>
</dbReference>
<reference evidence="2 3" key="2">
    <citation type="submission" date="2018-03" db="EMBL/GenBank/DDBJ databases">
        <title>Cross-interface Injection: A General Nanoliter Liquid Handling Method Applied to Single Cells Genome Amplification Automated Nanoliter Liquid Handling Applied to Single Cell Multiple Displacement Amplification.</title>
        <authorList>
            <person name="Yun J."/>
            <person name="Xu P."/>
            <person name="Xu J."/>
            <person name="Dai X."/>
            <person name="Wang Y."/>
            <person name="Zheng X."/>
            <person name="Cao C."/>
            <person name="Yi Q."/>
            <person name="Zhu Y."/>
            <person name="Wang L."/>
            <person name="Dong Z."/>
            <person name="Huang Y."/>
            <person name="Huang L."/>
            <person name="Du W."/>
        </authorList>
    </citation>
    <scope>NUCLEOTIDE SEQUENCE [LARGE SCALE GENOMIC DNA]</scope>
    <source>
        <strain evidence="2 3">Z-D1-2</strain>
    </source>
</reference>
<protein>
    <submittedName>
        <fullName evidence="2">Uncharacterized protein</fullName>
    </submittedName>
</protein>
<dbReference type="EMBL" id="PYVU01000115">
    <property type="protein sequence ID" value="PTB95074.1"/>
    <property type="molecule type" value="Genomic_DNA"/>
</dbReference>
<reference evidence="1" key="1">
    <citation type="journal article" date="2014" name="Int. J. Syst. Evol. Microbiol.">
        <title>Complete genome of a new Firmicutes species belonging to the dominant human colonic microbiota ('Ruminococcus bicirculans') reveals two chromosomes and a selective capacity to utilize plant glucans.</title>
        <authorList>
            <consortium name="NISC Comparative Sequencing Program"/>
            <person name="Wegmann U."/>
            <person name="Louis P."/>
            <person name="Goesmann A."/>
            <person name="Henrissat B."/>
            <person name="Duncan S.H."/>
            <person name="Flint H.J."/>
        </authorList>
    </citation>
    <scope>NUCLEOTIDE SEQUENCE</scope>
    <source>
        <strain evidence="1">CGMCC 1.10832</strain>
    </source>
</reference>
<evidence type="ECO:0000313" key="3">
    <source>
        <dbReference type="Proteomes" id="UP000240608"/>
    </source>
</evidence>
<evidence type="ECO:0000313" key="4">
    <source>
        <dbReference type="Proteomes" id="UP000636010"/>
    </source>
</evidence>
<keyword evidence="4" id="KW-1185">Reference proteome</keyword>
<proteinExistence type="predicted"/>
<gene>
    <name evidence="2" type="ORF">C9994_11615</name>
    <name evidence="1" type="ORF">GCM10011506_17800</name>
</gene>
<organism evidence="2 3">
    <name type="scientific">Marivirga lumbricoides</name>
    <dbReference type="NCBI Taxonomy" id="1046115"/>
    <lineage>
        <taxon>Bacteria</taxon>
        <taxon>Pseudomonadati</taxon>
        <taxon>Bacteroidota</taxon>
        <taxon>Cytophagia</taxon>
        <taxon>Cytophagales</taxon>
        <taxon>Marivirgaceae</taxon>
        <taxon>Marivirga</taxon>
    </lineage>
</organism>
<reference evidence="1" key="4">
    <citation type="submission" date="2024-05" db="EMBL/GenBank/DDBJ databases">
        <authorList>
            <person name="Sun Q."/>
            <person name="Zhou Y."/>
        </authorList>
    </citation>
    <scope>NUCLEOTIDE SEQUENCE</scope>
    <source>
        <strain evidence="1">CGMCC 1.10832</strain>
    </source>
</reference>
<dbReference type="AlphaFoldDB" id="A0A2T4DMN1"/>
<accession>A0A2T4DMN1</accession>
<evidence type="ECO:0000313" key="2">
    <source>
        <dbReference type="EMBL" id="PTB95074.1"/>
    </source>
</evidence>
<evidence type="ECO:0000313" key="1">
    <source>
        <dbReference type="EMBL" id="GGC32765.1"/>
    </source>
</evidence>
<reference evidence="4" key="3">
    <citation type="journal article" date="2019" name="Int. J. Syst. Evol. Microbiol.">
        <title>The Global Catalogue of Microorganisms (GCM) 10K type strain sequencing project: providing services to taxonomists for standard genome sequencing and annotation.</title>
        <authorList>
            <consortium name="The Broad Institute Genomics Platform"/>
            <consortium name="The Broad Institute Genome Sequencing Center for Infectious Disease"/>
            <person name="Wu L."/>
            <person name="Ma J."/>
        </authorList>
    </citation>
    <scope>NUCLEOTIDE SEQUENCE [LARGE SCALE GENOMIC DNA]</scope>
    <source>
        <strain evidence="4">CGMCC 1.10832</strain>
    </source>
</reference>